<protein>
    <recommendedName>
        <fullName evidence="2">Structural maintenance of chromosomes protein 5</fullName>
    </recommendedName>
</protein>
<name>A0A2B7XET8_9EURO</name>
<dbReference type="EMBL" id="PDNC01000014">
    <property type="protein sequence ID" value="PGH07455.1"/>
    <property type="molecule type" value="Genomic_DNA"/>
</dbReference>
<feature type="coiled-coil region" evidence="4">
    <location>
        <begin position="473"/>
        <end position="542"/>
    </location>
</feature>
<evidence type="ECO:0000259" key="6">
    <source>
        <dbReference type="Pfam" id="PF02463"/>
    </source>
</evidence>
<feature type="coiled-coil region" evidence="4">
    <location>
        <begin position="415"/>
        <end position="442"/>
    </location>
</feature>
<dbReference type="STRING" id="2060905.A0A2B7XET8"/>
<comment type="caution">
    <text evidence="7">The sequence shown here is derived from an EMBL/GenBank/DDBJ whole genome shotgun (WGS) entry which is preliminary data.</text>
</comment>
<feature type="compositionally biased region" description="Polar residues" evidence="5">
    <location>
        <begin position="80"/>
        <end position="99"/>
    </location>
</feature>
<dbReference type="GO" id="GO:0000724">
    <property type="term" value="P:double-strand break repair via homologous recombination"/>
    <property type="evidence" value="ECO:0007669"/>
    <property type="project" value="TreeGrafter"/>
</dbReference>
<feature type="compositionally biased region" description="Low complexity" evidence="5">
    <location>
        <begin position="1057"/>
        <end position="1072"/>
    </location>
</feature>
<keyword evidence="3 4" id="KW-0175">Coiled coil</keyword>
<dbReference type="OrthoDB" id="10254973at2759"/>
<proteinExistence type="inferred from homology"/>
<dbReference type="Proteomes" id="UP000224080">
    <property type="component" value="Unassembled WGS sequence"/>
</dbReference>
<feature type="coiled-coil region" evidence="4">
    <location>
        <begin position="978"/>
        <end position="1005"/>
    </location>
</feature>
<dbReference type="SUPFAM" id="SSF52540">
    <property type="entry name" value="P-loop containing nucleoside triphosphate hydrolases"/>
    <property type="match status" value="1"/>
</dbReference>
<sequence length="1236" mass="139746">MPSLAPLPQRRRRAEEPESDSNSHDGDMASRISRDGTPFSQASNGSKRIRLSAPYDDENDENDASSTLEEDSDDGPARANRTTKSGNTLQLPVTRSDPGSRTKRTSSGIRKHSHGNKSNPEHRPGSIVRVKLTDFVTYTSAEFFPGPRLNMVIGPNGTGKSTLVCAICLGLGWGPQHLGRAKDPAEFVKHGCEEAIIEIELAKGRNHRENPVIRRTIVRQGNKSTFTINGKPSSKASVLDLAKSFSIQIDNLCQFLPQDKVAEFAALSPIELLHSTQRAAAGPEMLEWHENLKTLRAEQKKLLAANAGEREQLANLESRQEMQREDVERLLQRARIQKKIDLLERSRPVPRYQEAVRSFKEAQQKRRNLQQEHSDLENQLAPALKSVNDKREYLNSLQTVVAQKKEMVTAQERMVADSSLKLEKAQESIQDLDAQIGAEKNTTKTHMENFKKSQQIINKLTRQMEEEPVEYDAAAYTEKIRETVRHIRDIEEEMRNIHDAKNKASRDQEVTTQKISKGNERLENLNTESGRQEEKLKHLSADTAKAWAWIKANQPKFQKKVFGPPLVECSVKDPTYADAMESLFQKNDLLTFTVQTRDDFKMLQQTFSKELGLHDISMKVSSVTLSDLRTPITDEELRALGFDCWAKDLLAGPEPVVAMLCSENRLHQTPIARRDITDEEHTRMTNSPISSWVTGRQSYQVMRRREYGPGAVSTRVRQLRPAQFWTNQPADLSAKSTIVNAIKELQREADTLQEVIDEHQNTLENLSRRRKDALEQKRNLESEKSTKQTALTLYKTLPTKRAQQEEKLRASEAAIRGVRERVNALRDKQDQLSLEKAAVALEYATCVDEFQRLVEDHALAEVNLLEAKSDHDTLRERNTEVNKTLKSKKEEVEEAMNECTKIKERVDKCRNDFKAFVDHVNADPEMQTEEVAQFVETIKSYSIDQLEADIDSEKAALELAGEGNNNVIKEFEQRQQRIDKLKDHLSAFQTNLDELDEAINEIRGQWEPQLDALVKKISDAFSESFARIGCAGQVSIDKAEDVMPEHGSSVLNSTQASNGNGNGNDNDNGSSSRTSDFDQWSIRIQVKFRENENLSVLDSHRQSGGERAVSTIFYLMALQSLSASPFRVVDEINQGMDPRNERMVHERMVDIACASGKDGRGGGQYFLITPKLLSGLKYKRGMKVLCIVSGEYVPEDYRQMDFGKCVLRMKNVLRTRGKGKGREMDSRRVDGVDVGA</sequence>
<feature type="region of interest" description="Disordered" evidence="5">
    <location>
        <begin position="1042"/>
        <end position="1075"/>
    </location>
</feature>
<evidence type="ECO:0000256" key="2">
    <source>
        <dbReference type="ARBA" id="ARBA00018687"/>
    </source>
</evidence>
<feature type="coiled-coil region" evidence="4">
    <location>
        <begin position="871"/>
        <end position="912"/>
    </location>
</feature>
<dbReference type="AlphaFoldDB" id="A0A2B7XET8"/>
<evidence type="ECO:0000256" key="4">
    <source>
        <dbReference type="SAM" id="Coils"/>
    </source>
</evidence>
<dbReference type="GO" id="GO:0005634">
    <property type="term" value="C:nucleus"/>
    <property type="evidence" value="ECO:0007669"/>
    <property type="project" value="TreeGrafter"/>
</dbReference>
<feature type="coiled-coil region" evidence="4">
    <location>
        <begin position="735"/>
        <end position="835"/>
    </location>
</feature>
<comment type="similarity">
    <text evidence="1">Belongs to the SMC family. SMC5 subfamily.</text>
</comment>
<dbReference type="PANTHER" id="PTHR45916">
    <property type="entry name" value="STRUCTURAL MAINTENANCE OF CHROMOSOMES PROTEIN 5"/>
    <property type="match status" value="1"/>
</dbReference>
<dbReference type="InterPro" id="IPR003395">
    <property type="entry name" value="RecF/RecN/SMC_N"/>
</dbReference>
<dbReference type="InterPro" id="IPR027417">
    <property type="entry name" value="P-loop_NTPase"/>
</dbReference>
<dbReference type="GO" id="GO:0003697">
    <property type="term" value="F:single-stranded DNA binding"/>
    <property type="evidence" value="ECO:0007669"/>
    <property type="project" value="TreeGrafter"/>
</dbReference>
<feature type="coiled-coil region" evidence="4">
    <location>
        <begin position="299"/>
        <end position="379"/>
    </location>
</feature>
<dbReference type="GO" id="GO:0030915">
    <property type="term" value="C:Smc5-Smc6 complex"/>
    <property type="evidence" value="ECO:0007669"/>
    <property type="project" value="TreeGrafter"/>
</dbReference>
<feature type="domain" description="RecF/RecN/SMC N-terminal" evidence="6">
    <location>
        <begin position="127"/>
        <end position="1147"/>
    </location>
</feature>
<feature type="compositionally biased region" description="Acidic residues" evidence="5">
    <location>
        <begin position="55"/>
        <end position="74"/>
    </location>
</feature>
<feature type="region of interest" description="Disordered" evidence="5">
    <location>
        <begin position="1"/>
        <end position="126"/>
    </location>
</feature>
<feature type="compositionally biased region" description="Basic and acidic residues" evidence="5">
    <location>
        <begin position="13"/>
        <end position="34"/>
    </location>
</feature>
<dbReference type="Pfam" id="PF02463">
    <property type="entry name" value="SMC_N"/>
    <property type="match status" value="1"/>
</dbReference>
<evidence type="ECO:0000256" key="5">
    <source>
        <dbReference type="SAM" id="MobiDB-lite"/>
    </source>
</evidence>
<reference evidence="7 8" key="1">
    <citation type="submission" date="2017-10" db="EMBL/GenBank/DDBJ databases">
        <title>Comparative genomics in systemic dimorphic fungi from Ajellomycetaceae.</title>
        <authorList>
            <person name="Munoz J.F."/>
            <person name="Mcewen J.G."/>
            <person name="Clay O.K."/>
            <person name="Cuomo C.A."/>
        </authorList>
    </citation>
    <scope>NUCLEOTIDE SEQUENCE [LARGE SCALE GENOMIC DNA]</scope>
    <source>
        <strain evidence="7 8">UAMH130</strain>
    </source>
</reference>
<dbReference type="PANTHER" id="PTHR45916:SF1">
    <property type="entry name" value="STRUCTURAL MAINTENANCE OF CHROMOSOMES PROTEIN 5"/>
    <property type="match status" value="1"/>
</dbReference>
<evidence type="ECO:0000313" key="7">
    <source>
        <dbReference type="EMBL" id="PGH07455.1"/>
    </source>
</evidence>
<feature type="compositionally biased region" description="Basic residues" evidence="5">
    <location>
        <begin position="101"/>
        <end position="115"/>
    </location>
</feature>
<organism evidence="7 8">
    <name type="scientific">Blastomyces parvus</name>
    <dbReference type="NCBI Taxonomy" id="2060905"/>
    <lineage>
        <taxon>Eukaryota</taxon>
        <taxon>Fungi</taxon>
        <taxon>Dikarya</taxon>
        <taxon>Ascomycota</taxon>
        <taxon>Pezizomycotina</taxon>
        <taxon>Eurotiomycetes</taxon>
        <taxon>Eurotiomycetidae</taxon>
        <taxon>Onygenales</taxon>
        <taxon>Ajellomycetaceae</taxon>
        <taxon>Blastomyces</taxon>
    </lineage>
</organism>
<evidence type="ECO:0000256" key="3">
    <source>
        <dbReference type="ARBA" id="ARBA00023054"/>
    </source>
</evidence>
<feature type="region of interest" description="Disordered" evidence="5">
    <location>
        <begin position="1217"/>
        <end position="1236"/>
    </location>
</feature>
<dbReference type="Gene3D" id="3.40.50.300">
    <property type="entry name" value="P-loop containing nucleotide triphosphate hydrolases"/>
    <property type="match status" value="2"/>
</dbReference>
<gene>
    <name evidence="7" type="ORF">GX51_01756</name>
</gene>
<evidence type="ECO:0000313" key="8">
    <source>
        <dbReference type="Proteomes" id="UP000224080"/>
    </source>
</evidence>
<evidence type="ECO:0000256" key="1">
    <source>
        <dbReference type="ARBA" id="ARBA00010171"/>
    </source>
</evidence>
<feature type="compositionally biased region" description="Basic and acidic residues" evidence="5">
    <location>
        <begin position="1220"/>
        <end position="1236"/>
    </location>
</feature>
<accession>A0A2B7XET8</accession>
<keyword evidence="8" id="KW-1185">Reference proteome</keyword>